<dbReference type="Gene3D" id="3.40.50.10070">
    <property type="entry name" value="TolB, N-terminal domain"/>
    <property type="match status" value="1"/>
</dbReference>
<feature type="domain" description="Guanylate cyclase" evidence="1">
    <location>
        <begin position="21"/>
        <end position="136"/>
    </location>
</feature>
<keyword evidence="3" id="KW-1185">Reference proteome</keyword>
<organism evidence="2 3">
    <name type="scientific">Rhizobium redzepovicii</name>
    <dbReference type="NCBI Taxonomy" id="2867518"/>
    <lineage>
        <taxon>Bacteria</taxon>
        <taxon>Pseudomonadati</taxon>
        <taxon>Pseudomonadota</taxon>
        <taxon>Alphaproteobacteria</taxon>
        <taxon>Hyphomicrobiales</taxon>
        <taxon>Rhizobiaceae</taxon>
        <taxon>Rhizobium/Agrobacterium group</taxon>
        <taxon>Rhizobium</taxon>
    </lineage>
</organism>
<comment type="caution">
    <text evidence="2">The sequence shown here is derived from an EMBL/GenBank/DDBJ whole genome shotgun (WGS) entry which is preliminary data.</text>
</comment>
<dbReference type="PROSITE" id="PS50125">
    <property type="entry name" value="GUANYLATE_CYCLASE_2"/>
    <property type="match status" value="1"/>
</dbReference>
<dbReference type="PANTHER" id="PTHR43081">
    <property type="entry name" value="ADENYLATE CYCLASE, TERMINAL-DIFFERENTIATION SPECIFIC-RELATED"/>
    <property type="match status" value="1"/>
</dbReference>
<dbReference type="Gene3D" id="3.30.70.1230">
    <property type="entry name" value="Nucleotide cyclase"/>
    <property type="match status" value="1"/>
</dbReference>
<reference evidence="3" key="1">
    <citation type="submission" date="2023-07" db="EMBL/GenBank/DDBJ databases">
        <title>Genomic characterization of faba bean (Vicia faba) microsymbionts in Mexican soils.</title>
        <authorList>
            <person name="Rivera Orduna F.N."/>
            <person name="Guevara-Luna J."/>
            <person name="Yan J."/>
            <person name="Arroyo-Herrera I."/>
            <person name="Li Y."/>
            <person name="Vasquez-Murrieta M.S."/>
            <person name="Wang E.T."/>
        </authorList>
    </citation>
    <scope>NUCLEOTIDE SEQUENCE [LARGE SCALE GENOMIC DNA]</scope>
    <source>
        <strain evidence="3">CH6</strain>
    </source>
</reference>
<dbReference type="AlphaFoldDB" id="A0AAW8P1K5"/>
<dbReference type="Gene3D" id="1.25.40.10">
    <property type="entry name" value="Tetratricopeptide repeat domain"/>
    <property type="match status" value="1"/>
</dbReference>
<sequence length="593" mass="64572">MISAEGRWGVPTGQAKRRLCAIFAADVAGYSRLVGIDEEGTLSRLTMHRRDVLDPVILRNGGGIVKTTGDGLLAQFASVIDAVRCAVEVQTLMASRNASEADGMRMDFRIGINVGDILEQDGDIFGDGVNITARLEGIAEPGGICVSARVRDDAAGKVDYAFDDMGEQALKNIEHPVRAFRVRVVNPPTVGPSGQATSLGKPSIAVLPFQNMSGDPEQEYFGDGITEDIITALSKARGVLVIARNSTFAFKGKAVSSRQVARELGVRYVLGGSVRKAGDRLRVTGHLADATSDNHIWAEHYDRPISDIFALQDEITANVAAAIEPQLYAAENLRLQSKPPESLDAWGCVVRAMPYIWTWVSQKDDTGIVLLKRAIELDAGYARARSLLAWIFATRVALGNMDFERGVSDGLILAQRAIDLDPDDPWGHLAAAYIFTFTRRFGPAVEELNESLQRNPCFALARVILAVTYAYAGLAEEGYRQLEIASRLSPRDFAQPANLSIEGLCHLIAGRYADAVTAERRAVQLRPDFGTAWRTLTAAAGLTGDLEVARQGLAECKRLQPNLSIAWVEKYHPLIRAEDRARYIEGLRLAGLE</sequence>
<dbReference type="CDD" id="cd07302">
    <property type="entry name" value="CHD"/>
    <property type="match status" value="1"/>
</dbReference>
<dbReference type="SUPFAM" id="SSF48452">
    <property type="entry name" value="TPR-like"/>
    <property type="match status" value="1"/>
</dbReference>
<dbReference type="SUPFAM" id="SSF55073">
    <property type="entry name" value="Nucleotide cyclase"/>
    <property type="match status" value="1"/>
</dbReference>
<accession>A0AAW8P1K5</accession>
<dbReference type="RefSeq" id="WP_310807777.1">
    <property type="nucleotide sequence ID" value="NZ_JAVLSH010000006.1"/>
</dbReference>
<dbReference type="InterPro" id="IPR001054">
    <property type="entry name" value="A/G_cyclase"/>
</dbReference>
<evidence type="ECO:0000313" key="3">
    <source>
        <dbReference type="Proteomes" id="UP001269402"/>
    </source>
</evidence>
<protein>
    <submittedName>
        <fullName evidence="2">Adenylate/guanylate cyclase domain-containing protein</fullName>
    </submittedName>
</protein>
<proteinExistence type="predicted"/>
<dbReference type="EMBL" id="JAVLSH010000006">
    <property type="protein sequence ID" value="MDR9760983.1"/>
    <property type="molecule type" value="Genomic_DNA"/>
</dbReference>
<dbReference type="GO" id="GO:0004016">
    <property type="term" value="F:adenylate cyclase activity"/>
    <property type="evidence" value="ECO:0007669"/>
    <property type="project" value="UniProtKB-ARBA"/>
</dbReference>
<gene>
    <name evidence="2" type="ORF">RJJ37_15320</name>
</gene>
<dbReference type="PANTHER" id="PTHR43081:SF19">
    <property type="entry name" value="PH-SENSITIVE ADENYLATE CYCLASE RV1264"/>
    <property type="match status" value="1"/>
</dbReference>
<dbReference type="InterPro" id="IPR011990">
    <property type="entry name" value="TPR-like_helical_dom_sf"/>
</dbReference>
<dbReference type="InterPro" id="IPR050697">
    <property type="entry name" value="Adenylyl/Guanylyl_Cyclase_3/4"/>
</dbReference>
<dbReference type="Proteomes" id="UP001269402">
    <property type="component" value="Unassembled WGS sequence"/>
</dbReference>
<name>A0AAW8P1K5_9HYPH</name>
<dbReference type="GO" id="GO:0006171">
    <property type="term" value="P:cAMP biosynthetic process"/>
    <property type="evidence" value="ECO:0007669"/>
    <property type="project" value="TreeGrafter"/>
</dbReference>
<evidence type="ECO:0000259" key="1">
    <source>
        <dbReference type="PROSITE" id="PS50125"/>
    </source>
</evidence>
<evidence type="ECO:0000313" key="2">
    <source>
        <dbReference type="EMBL" id="MDR9760983.1"/>
    </source>
</evidence>
<dbReference type="GO" id="GO:0035556">
    <property type="term" value="P:intracellular signal transduction"/>
    <property type="evidence" value="ECO:0007669"/>
    <property type="project" value="InterPro"/>
</dbReference>
<dbReference type="InterPro" id="IPR029787">
    <property type="entry name" value="Nucleotide_cyclase"/>
</dbReference>
<dbReference type="Pfam" id="PF00211">
    <property type="entry name" value="Guanylate_cyc"/>
    <property type="match status" value="1"/>
</dbReference>